<dbReference type="InterPro" id="IPR006311">
    <property type="entry name" value="TAT_signal"/>
</dbReference>
<keyword evidence="6" id="KW-1015">Disulfide bond</keyword>
<dbReference type="RefSeq" id="WP_270689135.1">
    <property type="nucleotide sequence ID" value="NZ_JAQFWQ010000096.1"/>
</dbReference>
<feature type="signal peptide" evidence="7">
    <location>
        <begin position="1"/>
        <end position="29"/>
    </location>
</feature>
<organism evidence="9 10">
    <name type="scientific">Nocardiopsis endophytica</name>
    <dbReference type="NCBI Taxonomy" id="3018445"/>
    <lineage>
        <taxon>Bacteria</taxon>
        <taxon>Bacillati</taxon>
        <taxon>Actinomycetota</taxon>
        <taxon>Actinomycetes</taxon>
        <taxon>Streptosporangiales</taxon>
        <taxon>Nocardiopsidaceae</taxon>
        <taxon>Nocardiopsis</taxon>
    </lineage>
</organism>
<sequence>MPKPRTRTALAGLAAAGAAALAAVSPALADEEAKTINGAQQILEQQEGGPYARMSLEWKYEDGPGGGRATLECHPAGGSHPDRAVACESLTEAGGDFERLRDTGEACTLEYRPVVVSAEGNWFERPVDYTETFGNLCRAKVGTDRVFDF</sequence>
<evidence type="ECO:0000313" key="10">
    <source>
        <dbReference type="Proteomes" id="UP001527866"/>
    </source>
</evidence>
<dbReference type="EMBL" id="JAQFWQ010000096">
    <property type="protein sequence ID" value="MDA2813924.1"/>
    <property type="molecule type" value="Genomic_DNA"/>
</dbReference>
<keyword evidence="10" id="KW-1185">Reference proteome</keyword>
<comment type="subcellular location">
    <subcellularLocation>
        <location evidence="1">Secreted</location>
    </subcellularLocation>
</comment>
<keyword evidence="4" id="KW-0646">Protease inhibitor</keyword>
<protein>
    <submittedName>
        <fullName evidence="9">SSI family serine proteinase inhibitor</fullName>
    </submittedName>
</protein>
<reference evidence="9 10" key="1">
    <citation type="submission" date="2023-01" db="EMBL/GenBank/DDBJ databases">
        <title>Draft genome sequence of Nocardiopsis sp. RSe5-2 isolated from halophytes.</title>
        <authorList>
            <person name="Duangmal K."/>
            <person name="Chantavorakit T."/>
        </authorList>
    </citation>
    <scope>NUCLEOTIDE SEQUENCE [LARGE SCALE GENOMIC DNA]</scope>
    <source>
        <strain evidence="9 10">RSe5-2</strain>
    </source>
</reference>
<evidence type="ECO:0000256" key="2">
    <source>
        <dbReference type="ARBA" id="ARBA00010472"/>
    </source>
</evidence>
<proteinExistence type="inferred from homology"/>
<feature type="chain" id="PRO_5046037249" evidence="7">
    <location>
        <begin position="30"/>
        <end position="149"/>
    </location>
</feature>
<comment type="similarity">
    <text evidence="2">Belongs to the protease inhibitor I16 (SSI) family.</text>
</comment>
<evidence type="ECO:0000256" key="6">
    <source>
        <dbReference type="ARBA" id="ARBA00023157"/>
    </source>
</evidence>
<evidence type="ECO:0000256" key="3">
    <source>
        <dbReference type="ARBA" id="ARBA00022525"/>
    </source>
</evidence>
<feature type="domain" description="Subtilisin inhibitor" evidence="8">
    <location>
        <begin position="68"/>
        <end position="135"/>
    </location>
</feature>
<dbReference type="InterPro" id="IPR020054">
    <property type="entry name" value="Prot_inh_SSI_I16_CS"/>
</dbReference>
<evidence type="ECO:0000256" key="1">
    <source>
        <dbReference type="ARBA" id="ARBA00004613"/>
    </source>
</evidence>
<dbReference type="Proteomes" id="UP001527866">
    <property type="component" value="Unassembled WGS sequence"/>
</dbReference>
<name>A0ABT4UAE0_9ACTN</name>
<evidence type="ECO:0000256" key="4">
    <source>
        <dbReference type="ARBA" id="ARBA00022690"/>
    </source>
</evidence>
<keyword evidence="7" id="KW-0732">Signal</keyword>
<dbReference type="InterPro" id="IPR036819">
    <property type="entry name" value="Subtilisin_inhibitor-like_sf"/>
</dbReference>
<dbReference type="PROSITE" id="PS51318">
    <property type="entry name" value="TAT"/>
    <property type="match status" value="1"/>
</dbReference>
<evidence type="ECO:0000256" key="7">
    <source>
        <dbReference type="SAM" id="SignalP"/>
    </source>
</evidence>
<evidence type="ECO:0000313" key="9">
    <source>
        <dbReference type="EMBL" id="MDA2813924.1"/>
    </source>
</evidence>
<dbReference type="InterPro" id="IPR023549">
    <property type="entry name" value="Subtilisin_inhibitor"/>
</dbReference>
<evidence type="ECO:0000259" key="8">
    <source>
        <dbReference type="Pfam" id="PF00720"/>
    </source>
</evidence>
<dbReference type="PROSITE" id="PS00999">
    <property type="entry name" value="SSI"/>
    <property type="match status" value="1"/>
</dbReference>
<comment type="caution">
    <text evidence="9">The sequence shown here is derived from an EMBL/GenBank/DDBJ whole genome shotgun (WGS) entry which is preliminary data.</text>
</comment>
<gene>
    <name evidence="9" type="ORF">O4J56_24985</name>
</gene>
<dbReference type="Pfam" id="PF00720">
    <property type="entry name" value="SSI"/>
    <property type="match status" value="1"/>
</dbReference>
<evidence type="ECO:0000256" key="5">
    <source>
        <dbReference type="ARBA" id="ARBA00022900"/>
    </source>
</evidence>
<keyword evidence="5" id="KW-0722">Serine protease inhibitor</keyword>
<dbReference type="Gene3D" id="3.30.350.10">
    <property type="entry name" value="Subtilisin inhibitor-like"/>
    <property type="match status" value="1"/>
</dbReference>
<accession>A0ABT4UAE0</accession>
<dbReference type="SUPFAM" id="SSF55399">
    <property type="entry name" value="Subtilisin inhibitor"/>
    <property type="match status" value="1"/>
</dbReference>
<keyword evidence="3" id="KW-0964">Secreted</keyword>